<evidence type="ECO:0000256" key="1">
    <source>
        <dbReference type="SAM" id="MobiDB-lite"/>
    </source>
</evidence>
<protein>
    <submittedName>
        <fullName evidence="2">Capsid protein</fullName>
    </submittedName>
</protein>
<proteinExistence type="predicted"/>
<dbReference type="RefSeq" id="WP_029908380.1">
    <property type="nucleotide sequence ID" value="NZ_AP020335.1"/>
</dbReference>
<evidence type="ECO:0000313" key="2">
    <source>
        <dbReference type="EMBL" id="KDN94855.1"/>
    </source>
</evidence>
<reference evidence="2 3" key="1">
    <citation type="submission" date="2014-04" db="EMBL/GenBank/DDBJ databases">
        <title>Draft genome sequence of Hydrogenovibrio marinus MH-110, a model organism for aerobic H2 metabolism.</title>
        <authorList>
            <person name="Cha H.J."/>
            <person name="Jo B.H."/>
            <person name="Hwang B.H."/>
        </authorList>
    </citation>
    <scope>NUCLEOTIDE SEQUENCE [LARGE SCALE GENOMIC DNA]</scope>
    <source>
        <strain evidence="2 3">MH-110</strain>
    </source>
</reference>
<keyword evidence="3" id="KW-1185">Reference proteome</keyword>
<dbReference type="EMBL" id="JMIU01000001">
    <property type="protein sequence ID" value="KDN94855.1"/>
    <property type="molecule type" value="Genomic_DNA"/>
</dbReference>
<dbReference type="InterPro" id="IPR006441">
    <property type="entry name" value="Phage_P2_GpN"/>
</dbReference>
<dbReference type="STRING" id="28885.EI16_00635"/>
<dbReference type="Proteomes" id="UP000027341">
    <property type="component" value="Unassembled WGS sequence"/>
</dbReference>
<name>A0A066ZXM1_HYDMR</name>
<evidence type="ECO:0000313" key="3">
    <source>
        <dbReference type="Proteomes" id="UP000027341"/>
    </source>
</evidence>
<accession>A0A066ZXM1</accession>
<dbReference type="Pfam" id="PF05125">
    <property type="entry name" value="Phage_cap_P2"/>
    <property type="match status" value="1"/>
</dbReference>
<comment type="caution">
    <text evidence="2">The sequence shown here is derived from an EMBL/GenBank/DDBJ whole genome shotgun (WGS) entry which is preliminary data.</text>
</comment>
<gene>
    <name evidence="2" type="ORF">EI16_00635</name>
</gene>
<organism evidence="2 3">
    <name type="scientific">Hydrogenovibrio marinus</name>
    <dbReference type="NCBI Taxonomy" id="28885"/>
    <lineage>
        <taxon>Bacteria</taxon>
        <taxon>Pseudomonadati</taxon>
        <taxon>Pseudomonadota</taxon>
        <taxon>Gammaproteobacteria</taxon>
        <taxon>Thiotrichales</taxon>
        <taxon>Piscirickettsiaceae</taxon>
        <taxon>Hydrogenovibrio</taxon>
    </lineage>
</organism>
<sequence>MNQNTRLQFNALSAAMAKQYGVEDVTQTFAVTPSKHQEIIAATKEKIDFLDKINTITVDQQSGTAIGLDASGMIMGRTDTSANPRVPRDPTSMSGTDYNCTQTNSDTFLSYAKMDAWAHKKNFKSIVAEQIRKLIALNKIQIGWYGESEAATTDPNTYTKGEDVKKGWLQKLREQYAENFLSEGTTPGEIRIGLGVDGGANATDFKNLDLLVNDVKQMIDTEFEDDEDLVVIIGSELLGYEKAKFYSDHGNTPSEKSKIEDMQVIGTYGGLPAYKTPKFPGRGIVVTSFSNLSIYEQNGTMRRRVKDNPDYDRVDTFQSQNMDYVIEKLGKMAAIEFKNVKLWNEATSAWY</sequence>
<dbReference type="NCBIfam" id="TIGR01551">
    <property type="entry name" value="major_capsid_P2"/>
    <property type="match status" value="1"/>
</dbReference>
<dbReference type="AlphaFoldDB" id="A0A066ZXM1"/>
<feature type="region of interest" description="Disordered" evidence="1">
    <location>
        <begin position="77"/>
        <end position="98"/>
    </location>
</feature>